<feature type="transmembrane region" description="Helical" evidence="4">
    <location>
        <begin position="20"/>
        <end position="41"/>
    </location>
</feature>
<dbReference type="InterPro" id="IPR045851">
    <property type="entry name" value="AMP-bd_C_sf"/>
</dbReference>
<dbReference type="InterPro" id="IPR043427">
    <property type="entry name" value="YscJ/FliF"/>
</dbReference>
<sequence length="556" mass="60694">MDFLNKAFEQVKDLFVSMTPGSRIIAGLLVVAIVTSVAFLFQSNMFQKDVPILSGAPIAPADQKAILAAFASETLDDYEVVGSQIYVPRSRRVDYIAALVKNNAIPPDFHDSMSEAIGQASPFESEAHRADRQKVAREKEMALVLRNMRGIDYASVQYDIEDKGGFPRKKVYTASVVVRPSGSEEIDPKTVKSVQNYVAHSIAGLDAEHVSVTDLNTRKTFSGADNDLASVNDDPYAARKKWFEDHWTETIDNALRFISGNNVTVNVELDPEMNRIEKGIKYDPRPTPLASTAEKSSEVRRTPTNAGEPGLGAQGPNRPTAVSAAPMTEQTSESNREETLAVTNQDYTQKQLASLTPKRVTVSVSIPSQYYVDVWNSRNPTPAGQQPKTPDPGELKKIEDETKKTVETTVVTLLPEQAKGDDPYPQVYVWTAPQLPETPTVEPAVADTAMAWLATNWQTLATIGFAAVGLLMLRGMLTSGAGVPAQSEAFKLEDPAAAQAKDEKKEEQPEGSMQGLLKKRFAQGSGPNLKNELADMVREDPDTALGILQTWIGSPN</sequence>
<dbReference type="AlphaFoldDB" id="A0A2S8F3M8"/>
<evidence type="ECO:0000256" key="2">
    <source>
        <dbReference type="ARBA" id="ARBA00023136"/>
    </source>
</evidence>
<evidence type="ECO:0000256" key="1">
    <source>
        <dbReference type="ARBA" id="ARBA00004370"/>
    </source>
</evidence>
<dbReference type="InterPro" id="IPR006182">
    <property type="entry name" value="FliF_N_dom"/>
</dbReference>
<protein>
    <recommendedName>
        <fullName evidence="5">Flagellar M-ring N-terminal domain-containing protein</fullName>
    </recommendedName>
</protein>
<gene>
    <name evidence="6" type="ORF">C5Y96_19870</name>
</gene>
<name>A0A2S8F3M8_9BACT</name>
<feature type="region of interest" description="Disordered" evidence="3">
    <location>
        <begin position="377"/>
        <end position="401"/>
    </location>
</feature>
<evidence type="ECO:0000313" key="6">
    <source>
        <dbReference type="EMBL" id="PQO26743.1"/>
    </source>
</evidence>
<comment type="caution">
    <text evidence="6">The sequence shown here is derived from an EMBL/GenBank/DDBJ whole genome shotgun (WGS) entry which is preliminary data.</text>
</comment>
<feature type="compositionally biased region" description="Polar residues" evidence="3">
    <location>
        <begin position="377"/>
        <end position="388"/>
    </location>
</feature>
<keyword evidence="4" id="KW-0812">Transmembrane</keyword>
<dbReference type="Gene3D" id="3.30.300.30">
    <property type="match status" value="1"/>
</dbReference>
<dbReference type="EMBL" id="PUIA01000064">
    <property type="protein sequence ID" value="PQO26743.1"/>
    <property type="molecule type" value="Genomic_DNA"/>
</dbReference>
<feature type="domain" description="Flagellar M-ring N-terminal" evidence="5">
    <location>
        <begin position="59"/>
        <end position="217"/>
    </location>
</feature>
<evidence type="ECO:0000259" key="5">
    <source>
        <dbReference type="Pfam" id="PF01514"/>
    </source>
</evidence>
<feature type="region of interest" description="Disordered" evidence="3">
    <location>
        <begin position="494"/>
        <end position="529"/>
    </location>
</feature>
<evidence type="ECO:0000256" key="4">
    <source>
        <dbReference type="SAM" id="Phobius"/>
    </source>
</evidence>
<dbReference type="OrthoDB" id="268872at2"/>
<feature type="compositionally biased region" description="Basic and acidic residues" evidence="3">
    <location>
        <begin position="494"/>
        <end position="508"/>
    </location>
</feature>
<keyword evidence="2 4" id="KW-0472">Membrane</keyword>
<dbReference type="RefSeq" id="WP_105356977.1">
    <property type="nucleotide sequence ID" value="NZ_PUIA01000064.1"/>
</dbReference>
<evidence type="ECO:0000256" key="3">
    <source>
        <dbReference type="SAM" id="MobiDB-lite"/>
    </source>
</evidence>
<keyword evidence="4" id="KW-1133">Transmembrane helix</keyword>
<dbReference type="PANTHER" id="PTHR30046">
    <property type="entry name" value="FLAGELLAR M-RING PROTEIN"/>
    <property type="match status" value="1"/>
</dbReference>
<organism evidence="6 7">
    <name type="scientific">Blastopirellula marina</name>
    <dbReference type="NCBI Taxonomy" id="124"/>
    <lineage>
        <taxon>Bacteria</taxon>
        <taxon>Pseudomonadati</taxon>
        <taxon>Planctomycetota</taxon>
        <taxon>Planctomycetia</taxon>
        <taxon>Pirellulales</taxon>
        <taxon>Pirellulaceae</taxon>
        <taxon>Blastopirellula</taxon>
    </lineage>
</organism>
<dbReference type="PANTHER" id="PTHR30046:SF0">
    <property type="entry name" value="FLAGELLAR M-RING PROTEIN"/>
    <property type="match status" value="1"/>
</dbReference>
<evidence type="ECO:0000313" key="7">
    <source>
        <dbReference type="Proteomes" id="UP000240009"/>
    </source>
</evidence>
<feature type="region of interest" description="Disordered" evidence="3">
    <location>
        <begin position="278"/>
        <end position="339"/>
    </location>
</feature>
<comment type="subcellular location">
    <subcellularLocation>
        <location evidence="1">Membrane</location>
    </subcellularLocation>
</comment>
<dbReference type="GO" id="GO:0016020">
    <property type="term" value="C:membrane"/>
    <property type="evidence" value="ECO:0007669"/>
    <property type="project" value="UniProtKB-SubCell"/>
</dbReference>
<proteinExistence type="predicted"/>
<reference evidence="6 7" key="1">
    <citation type="submission" date="2018-02" db="EMBL/GenBank/DDBJ databases">
        <title>Comparative genomes isolates from brazilian mangrove.</title>
        <authorList>
            <person name="Araujo J.E."/>
            <person name="Taketani R.G."/>
            <person name="Silva M.C.P."/>
            <person name="Loureco M.V."/>
            <person name="Andreote F.D."/>
        </authorList>
    </citation>
    <scope>NUCLEOTIDE SEQUENCE [LARGE SCALE GENOMIC DNA]</scope>
    <source>
        <strain evidence="6 7">HEX-2 MGV</strain>
    </source>
</reference>
<accession>A0A2S8F3M8</accession>
<dbReference type="Proteomes" id="UP000240009">
    <property type="component" value="Unassembled WGS sequence"/>
</dbReference>
<dbReference type="Pfam" id="PF01514">
    <property type="entry name" value="YscJ_FliF"/>
    <property type="match status" value="1"/>
</dbReference>
<feature type="compositionally biased region" description="Basic and acidic residues" evidence="3">
    <location>
        <begin position="391"/>
        <end position="401"/>
    </location>
</feature>